<proteinExistence type="predicted"/>
<accession>J3NDA1</accession>
<gene>
    <name evidence="4" type="primary">LOC102716362</name>
</gene>
<evidence type="ECO:0000259" key="3">
    <source>
        <dbReference type="Pfam" id="PF14364"/>
    </source>
</evidence>
<dbReference type="Proteomes" id="UP000006038">
    <property type="component" value="Chromosome 12"/>
</dbReference>
<dbReference type="OMA" id="EARMIVC"/>
<evidence type="ECO:0000313" key="5">
    <source>
        <dbReference type="Proteomes" id="UP000006038"/>
    </source>
</evidence>
<dbReference type="GeneID" id="102716362"/>
<dbReference type="Gramene" id="OB12G19590.1">
    <property type="protein sequence ID" value="OB12G19590.1"/>
    <property type="gene ID" value="OB12G19590"/>
</dbReference>
<evidence type="ECO:0000256" key="1">
    <source>
        <dbReference type="SAM" id="MobiDB-lite"/>
    </source>
</evidence>
<organism evidence="4">
    <name type="scientific">Oryza brachyantha</name>
    <name type="common">malo sina</name>
    <dbReference type="NCBI Taxonomy" id="4533"/>
    <lineage>
        <taxon>Eukaryota</taxon>
        <taxon>Viridiplantae</taxon>
        <taxon>Streptophyta</taxon>
        <taxon>Embryophyta</taxon>
        <taxon>Tracheophyta</taxon>
        <taxon>Spermatophyta</taxon>
        <taxon>Magnoliopsida</taxon>
        <taxon>Liliopsida</taxon>
        <taxon>Poales</taxon>
        <taxon>Poaceae</taxon>
        <taxon>BOP clade</taxon>
        <taxon>Oryzoideae</taxon>
        <taxon>Oryzeae</taxon>
        <taxon>Oryzinae</taxon>
        <taxon>Oryza</taxon>
    </lineage>
</organism>
<feature type="domain" description="DUF4408" evidence="3">
    <location>
        <begin position="29"/>
        <end position="73"/>
    </location>
</feature>
<dbReference type="PANTHER" id="PTHR35762:SF8">
    <property type="entry name" value="EXPRESSED PROTEIN"/>
    <property type="match status" value="1"/>
</dbReference>
<protein>
    <recommendedName>
        <fullName evidence="3">DUF4408 domain-containing protein</fullName>
    </recommendedName>
</protein>
<name>J3NDA1_ORYBR</name>
<feature type="region of interest" description="Disordered" evidence="1">
    <location>
        <begin position="92"/>
        <end position="117"/>
    </location>
</feature>
<keyword evidence="5" id="KW-1185">Reference proteome</keyword>
<dbReference type="KEGG" id="obr:102716362"/>
<sequence>MEGGPASLAVLRAALLGMAVVLSMVTWVPHVYSCARIFLLVSLPSAASTLATPRCLFVFSNIIVIFLANESKLSESEGESFTDDAIGFRVGAFTPPATTTQENDVAEEEENMSEEQEDGMAILHDDHASLQQRQRDEPEDVDAASSILVAEEPGGEDDVVHLCDAETEEGEAVSSQDEMMMMMMMEEEATEEEDAGLPTDELNRRVEDFIARFNMERQLEARMLVCCC</sequence>
<dbReference type="eggNOG" id="ENOG502S0IX">
    <property type="taxonomic scope" value="Eukaryota"/>
</dbReference>
<feature type="transmembrane region" description="Helical" evidence="2">
    <location>
        <begin position="6"/>
        <end position="25"/>
    </location>
</feature>
<dbReference type="AlphaFoldDB" id="J3NDA1"/>
<reference evidence="4" key="1">
    <citation type="journal article" date="2013" name="Nat. Commun.">
        <title>Whole-genome sequencing of Oryza brachyantha reveals mechanisms underlying Oryza genome evolution.</title>
        <authorList>
            <person name="Chen J."/>
            <person name="Huang Q."/>
            <person name="Gao D."/>
            <person name="Wang J."/>
            <person name="Lang Y."/>
            <person name="Liu T."/>
            <person name="Li B."/>
            <person name="Bai Z."/>
            <person name="Luis Goicoechea J."/>
            <person name="Liang C."/>
            <person name="Chen C."/>
            <person name="Zhang W."/>
            <person name="Sun S."/>
            <person name="Liao Y."/>
            <person name="Zhang X."/>
            <person name="Yang L."/>
            <person name="Song C."/>
            <person name="Wang M."/>
            <person name="Shi J."/>
            <person name="Liu G."/>
            <person name="Liu J."/>
            <person name="Zhou H."/>
            <person name="Zhou W."/>
            <person name="Yu Q."/>
            <person name="An N."/>
            <person name="Chen Y."/>
            <person name="Cai Q."/>
            <person name="Wang B."/>
            <person name="Liu B."/>
            <person name="Min J."/>
            <person name="Huang Y."/>
            <person name="Wu H."/>
            <person name="Li Z."/>
            <person name="Zhang Y."/>
            <person name="Yin Y."/>
            <person name="Song W."/>
            <person name="Jiang J."/>
            <person name="Jackson S.A."/>
            <person name="Wing R.A."/>
            <person name="Wang J."/>
            <person name="Chen M."/>
        </authorList>
    </citation>
    <scope>NUCLEOTIDE SEQUENCE [LARGE SCALE GENOMIC DNA]</scope>
    <source>
        <strain evidence="4">cv. IRGC 101232</strain>
    </source>
</reference>
<dbReference type="HOGENOM" id="CLU_091162_0_0_1"/>
<dbReference type="InterPro" id="IPR025520">
    <property type="entry name" value="DUF4408"/>
</dbReference>
<dbReference type="PANTHER" id="PTHR35762">
    <property type="entry name" value="TRANSMEMBRANE PROTEIN"/>
    <property type="match status" value="1"/>
</dbReference>
<dbReference type="EnsemblPlants" id="OB12G19590.1">
    <property type="protein sequence ID" value="OB12G19590.1"/>
    <property type="gene ID" value="OB12G19590"/>
</dbReference>
<keyword evidence="2" id="KW-0472">Membrane</keyword>
<keyword evidence="2" id="KW-1133">Transmembrane helix</keyword>
<feature type="compositionally biased region" description="Acidic residues" evidence="1">
    <location>
        <begin position="104"/>
        <end position="117"/>
    </location>
</feature>
<dbReference type="STRING" id="4533.J3NDA1"/>
<reference evidence="4" key="2">
    <citation type="submission" date="2013-04" db="UniProtKB">
        <authorList>
            <consortium name="EnsemblPlants"/>
        </authorList>
    </citation>
    <scope>IDENTIFICATION</scope>
</reference>
<dbReference type="OrthoDB" id="781735at2759"/>
<keyword evidence="2" id="KW-0812">Transmembrane</keyword>
<dbReference type="RefSeq" id="XP_006664011.1">
    <property type="nucleotide sequence ID" value="XM_006663948.2"/>
</dbReference>
<dbReference type="Pfam" id="PF14364">
    <property type="entry name" value="DUF4408"/>
    <property type="match status" value="1"/>
</dbReference>
<evidence type="ECO:0000313" key="4">
    <source>
        <dbReference type="EnsemblPlants" id="OB12G19590.1"/>
    </source>
</evidence>
<evidence type="ECO:0000256" key="2">
    <source>
        <dbReference type="SAM" id="Phobius"/>
    </source>
</evidence>